<feature type="transmembrane region" description="Helical" evidence="1">
    <location>
        <begin position="31"/>
        <end position="48"/>
    </location>
</feature>
<keyword evidence="1" id="KW-0472">Membrane</keyword>
<keyword evidence="1" id="KW-1133">Transmembrane helix</keyword>
<evidence type="ECO:0000313" key="2">
    <source>
        <dbReference type="EMBL" id="TLE14991.1"/>
    </source>
</evidence>
<proteinExistence type="predicted"/>
<organism evidence="2 3">
    <name type="scientific">Helicobacter apodemus</name>
    <dbReference type="NCBI Taxonomy" id="135569"/>
    <lineage>
        <taxon>Bacteria</taxon>
        <taxon>Pseudomonadati</taxon>
        <taxon>Campylobacterota</taxon>
        <taxon>Epsilonproteobacteria</taxon>
        <taxon>Campylobacterales</taxon>
        <taxon>Helicobacteraceae</taxon>
        <taxon>Helicobacter</taxon>
    </lineage>
</organism>
<feature type="transmembrane region" description="Helical" evidence="1">
    <location>
        <begin position="60"/>
        <end position="82"/>
    </location>
</feature>
<evidence type="ECO:0000313" key="3">
    <source>
        <dbReference type="Proteomes" id="UP000029920"/>
    </source>
</evidence>
<dbReference type="Proteomes" id="UP000029920">
    <property type="component" value="Unassembled WGS sequence"/>
</dbReference>
<sequence length="252" mass="30098">MIKTRKYAIIILLYALAQFTSTLIMRTPNSLAVYISFCFTSLYTLYFYKNRQILDWVLSISIPSLILFLVIFIVSTFFANYSADESIVRELNRIFMLTFPLLNFLFILSLTFALILKWIGEKRPYDWFIAITFFIYSIIEIIYGLILSFAFVLTGYNSTTYYDIIFSYSFVFIYFILPLILTIHAHINKRNIEKYFHLLYMVFAPILLDLFMIPLKEASFLILCIPPLFVLRNCYLWYRDYKRKQAIREDKD</sequence>
<name>A0A4U8UCV2_9HELI</name>
<feature type="transmembrane region" description="Helical" evidence="1">
    <location>
        <begin position="7"/>
        <end position="25"/>
    </location>
</feature>
<feature type="transmembrane region" description="Helical" evidence="1">
    <location>
        <begin position="128"/>
        <end position="153"/>
    </location>
</feature>
<feature type="transmembrane region" description="Helical" evidence="1">
    <location>
        <begin position="219"/>
        <end position="238"/>
    </location>
</feature>
<dbReference type="RefSeq" id="WP_034553916.1">
    <property type="nucleotide sequence ID" value="NZ_JRPC02000019.1"/>
</dbReference>
<feature type="transmembrane region" description="Helical" evidence="1">
    <location>
        <begin position="165"/>
        <end position="183"/>
    </location>
</feature>
<dbReference type="AlphaFoldDB" id="A0A4U8UCV2"/>
<accession>A0A4U8UCV2</accession>
<comment type="caution">
    <text evidence="2">The sequence shown here is derived from an EMBL/GenBank/DDBJ whole genome shotgun (WGS) entry which is preliminary data.</text>
</comment>
<keyword evidence="1" id="KW-0812">Transmembrane</keyword>
<evidence type="ECO:0000256" key="1">
    <source>
        <dbReference type="SAM" id="Phobius"/>
    </source>
</evidence>
<feature type="transmembrane region" description="Helical" evidence="1">
    <location>
        <begin position="195"/>
        <end position="213"/>
    </location>
</feature>
<protein>
    <submittedName>
        <fullName evidence="2">Uncharacterized protein</fullName>
    </submittedName>
</protein>
<dbReference type="EMBL" id="JRPC02000019">
    <property type="protein sequence ID" value="TLE14991.1"/>
    <property type="molecule type" value="Genomic_DNA"/>
</dbReference>
<reference evidence="2 3" key="1">
    <citation type="journal article" date="2014" name="Genome Announc.">
        <title>Draft genome sequences of eight enterohepatic helicobacter species isolated from both laboratory and wild rodents.</title>
        <authorList>
            <person name="Sheh A."/>
            <person name="Shen Z."/>
            <person name="Fox J.G."/>
        </authorList>
    </citation>
    <scope>NUCLEOTIDE SEQUENCE [LARGE SCALE GENOMIC DNA]</scope>
    <source>
        <strain evidence="2 3">MIT-03-7007</strain>
    </source>
</reference>
<keyword evidence="3" id="KW-1185">Reference proteome</keyword>
<gene>
    <name evidence="2" type="ORF">LS72_007675</name>
</gene>
<feature type="transmembrane region" description="Helical" evidence="1">
    <location>
        <begin position="94"/>
        <end position="116"/>
    </location>
</feature>